<dbReference type="AlphaFoldDB" id="A0AAD9F2K9"/>
<reference evidence="2" key="1">
    <citation type="submission" date="2023-04" db="EMBL/GenBank/DDBJ databases">
        <title>Chromosome-level genome of Chaenocephalus aceratus.</title>
        <authorList>
            <person name="Park H."/>
        </authorList>
    </citation>
    <scope>NUCLEOTIDE SEQUENCE</scope>
    <source>
        <strain evidence="2">DE</strain>
        <tissue evidence="2">Muscle</tissue>
    </source>
</reference>
<feature type="compositionally biased region" description="Acidic residues" evidence="1">
    <location>
        <begin position="179"/>
        <end position="195"/>
    </location>
</feature>
<protein>
    <submittedName>
        <fullName evidence="2">Ubiquitin-conjugating enzyme E2 R521</fullName>
    </submittedName>
</protein>
<proteinExistence type="predicted"/>
<dbReference type="EMBL" id="JASDAP010000020">
    <property type="protein sequence ID" value="KAK1886804.1"/>
    <property type="molecule type" value="Genomic_DNA"/>
</dbReference>
<evidence type="ECO:0000313" key="3">
    <source>
        <dbReference type="Proteomes" id="UP001228049"/>
    </source>
</evidence>
<evidence type="ECO:0000256" key="1">
    <source>
        <dbReference type="SAM" id="MobiDB-lite"/>
    </source>
</evidence>
<feature type="region of interest" description="Disordered" evidence="1">
    <location>
        <begin position="65"/>
        <end position="100"/>
    </location>
</feature>
<name>A0AAD9F2K9_DISEL</name>
<gene>
    <name evidence="2" type="ORF">KUDE01_030519</name>
</gene>
<feature type="compositionally biased region" description="Low complexity" evidence="1">
    <location>
        <begin position="212"/>
        <end position="240"/>
    </location>
</feature>
<keyword evidence="3" id="KW-1185">Reference proteome</keyword>
<evidence type="ECO:0000313" key="2">
    <source>
        <dbReference type="EMBL" id="KAK1886804.1"/>
    </source>
</evidence>
<comment type="caution">
    <text evidence="2">The sequence shown here is derived from an EMBL/GenBank/DDBJ whole genome shotgun (WGS) entry which is preliminary data.</text>
</comment>
<organism evidence="2 3">
    <name type="scientific">Dissostichus eleginoides</name>
    <name type="common">Patagonian toothfish</name>
    <name type="synonym">Dissostichus amissus</name>
    <dbReference type="NCBI Taxonomy" id="100907"/>
    <lineage>
        <taxon>Eukaryota</taxon>
        <taxon>Metazoa</taxon>
        <taxon>Chordata</taxon>
        <taxon>Craniata</taxon>
        <taxon>Vertebrata</taxon>
        <taxon>Euteleostomi</taxon>
        <taxon>Actinopterygii</taxon>
        <taxon>Neopterygii</taxon>
        <taxon>Teleostei</taxon>
        <taxon>Neoteleostei</taxon>
        <taxon>Acanthomorphata</taxon>
        <taxon>Eupercaria</taxon>
        <taxon>Perciformes</taxon>
        <taxon>Notothenioidei</taxon>
        <taxon>Nototheniidae</taxon>
        <taxon>Dissostichus</taxon>
    </lineage>
</organism>
<sequence length="303" mass="31640">MSGKCLQSSLKSPSDGCGKFWTKSSPDLFSAVKVWASSSVEIAAASVRETRLVQAVQNIEADIKKRDELKGTEDAEAPAAEELIQEDTPAPVEAPEDEEVLLSEEPAASAPMVEELAEEPAALALMVEEVAEEPAASAPMVEELAEEPAAVVEEVAEEPAALALMVEEVAEEPAAVVEEVSEVEFEEAAPEEDVSSPEPSPEDAAPAEEEAVPTAVVDTSQLAAASSGSEEAESTVSSEAAEAEHCHSCHSAPSEAEEEAPPAASGEQLSSEEAVDFTHDVKEEVFLVEGQATETMLVVAAQS</sequence>
<feature type="region of interest" description="Disordered" evidence="1">
    <location>
        <begin position="173"/>
        <end position="277"/>
    </location>
</feature>
<accession>A0AAD9F2K9</accession>
<dbReference type="Proteomes" id="UP001228049">
    <property type="component" value="Unassembled WGS sequence"/>
</dbReference>